<protein>
    <submittedName>
        <fullName evidence="2">Uncharacterized protein</fullName>
    </submittedName>
</protein>
<reference evidence="2 3" key="1">
    <citation type="submission" date="2017-03" db="EMBL/GenBank/DDBJ databases">
        <authorList>
            <person name="Afonso C.L."/>
            <person name="Miller P.J."/>
            <person name="Scott M.A."/>
            <person name="Spackman E."/>
            <person name="Goraichik I."/>
            <person name="Dimitrov K.M."/>
            <person name="Suarez D.L."/>
            <person name="Swayne D.E."/>
        </authorList>
    </citation>
    <scope>NUCLEOTIDE SEQUENCE [LARGE SCALE GENOMIC DNA]</scope>
    <source>
        <strain evidence="2 3">CECT 8625</strain>
    </source>
</reference>
<sequence>MYTDTSDRILGPSFDATRRWAQAPAAPGFSCLGGSRKAEDPLGGTVPGKTNHRGRRIACVTRGMR</sequence>
<dbReference type="Proteomes" id="UP000193570">
    <property type="component" value="Unassembled WGS sequence"/>
</dbReference>
<accession>A0A1X6Y6H5</accession>
<gene>
    <name evidence="2" type="ORF">ROJ8625_00306</name>
</gene>
<dbReference type="EMBL" id="FWFK01000001">
    <property type="protein sequence ID" value="SLN12061.1"/>
    <property type="molecule type" value="Genomic_DNA"/>
</dbReference>
<keyword evidence="3" id="KW-1185">Reference proteome</keyword>
<feature type="region of interest" description="Disordered" evidence="1">
    <location>
        <begin position="25"/>
        <end position="53"/>
    </location>
</feature>
<evidence type="ECO:0000256" key="1">
    <source>
        <dbReference type="SAM" id="MobiDB-lite"/>
    </source>
</evidence>
<dbReference type="AlphaFoldDB" id="A0A1X6Y6H5"/>
<name>A0A1X6Y6H5_9RHOB</name>
<proteinExistence type="predicted"/>
<organism evidence="2 3">
    <name type="scientific">Roseivivax jejudonensis</name>
    <dbReference type="NCBI Taxonomy" id="1529041"/>
    <lineage>
        <taxon>Bacteria</taxon>
        <taxon>Pseudomonadati</taxon>
        <taxon>Pseudomonadota</taxon>
        <taxon>Alphaproteobacteria</taxon>
        <taxon>Rhodobacterales</taxon>
        <taxon>Roseobacteraceae</taxon>
        <taxon>Roseivivax</taxon>
    </lineage>
</organism>
<evidence type="ECO:0000313" key="3">
    <source>
        <dbReference type="Proteomes" id="UP000193570"/>
    </source>
</evidence>
<evidence type="ECO:0000313" key="2">
    <source>
        <dbReference type="EMBL" id="SLN12061.1"/>
    </source>
</evidence>